<comment type="caution">
    <text evidence="2">The sequence shown here is derived from an EMBL/GenBank/DDBJ whole genome shotgun (WGS) entry which is preliminary data.</text>
</comment>
<keyword evidence="1" id="KW-1133">Transmembrane helix</keyword>
<evidence type="ECO:0000256" key="1">
    <source>
        <dbReference type="SAM" id="Phobius"/>
    </source>
</evidence>
<sequence>MSELFIVIFATIGLGLYQFLKYILYNSPKAYIGQIIFIILILIILLKHFYLKIRFRKVLKKLQVDYFDFKFYKTCNNLFNKISYVISAFLYNTISEYKFTIKDFSINKNYNRDNSDTEYYLKLRLRWYSYIRFTSTRMKIALRKADNFAFSQQLSILEKSFTPEEKSIYLKFQSDVNNLSVSKISIYSLSNIENYKDINYIYKYNLVKIYNNNIQLDQNIKNYNFMAKKFEQYNNDIRSYKRLK</sequence>
<gene>
    <name evidence="2" type="ORF">SDC9_152428</name>
</gene>
<dbReference type="AlphaFoldDB" id="A0A645ET22"/>
<evidence type="ECO:0000313" key="2">
    <source>
        <dbReference type="EMBL" id="MPN05178.1"/>
    </source>
</evidence>
<dbReference type="EMBL" id="VSSQ01051091">
    <property type="protein sequence ID" value="MPN05178.1"/>
    <property type="molecule type" value="Genomic_DNA"/>
</dbReference>
<proteinExistence type="predicted"/>
<protein>
    <submittedName>
        <fullName evidence="2">Uncharacterized protein</fullName>
    </submittedName>
</protein>
<keyword evidence="1" id="KW-0472">Membrane</keyword>
<keyword evidence="1" id="KW-0812">Transmembrane</keyword>
<reference evidence="2" key="1">
    <citation type="submission" date="2019-08" db="EMBL/GenBank/DDBJ databases">
        <authorList>
            <person name="Kucharzyk K."/>
            <person name="Murdoch R.W."/>
            <person name="Higgins S."/>
            <person name="Loffler F."/>
        </authorList>
    </citation>
    <scope>NUCLEOTIDE SEQUENCE</scope>
</reference>
<feature type="transmembrane region" description="Helical" evidence="1">
    <location>
        <begin position="5"/>
        <end position="25"/>
    </location>
</feature>
<accession>A0A645ET22</accession>
<organism evidence="2">
    <name type="scientific">bioreactor metagenome</name>
    <dbReference type="NCBI Taxonomy" id="1076179"/>
    <lineage>
        <taxon>unclassified sequences</taxon>
        <taxon>metagenomes</taxon>
        <taxon>ecological metagenomes</taxon>
    </lineage>
</organism>
<name>A0A645ET22_9ZZZZ</name>
<feature type="transmembrane region" description="Helical" evidence="1">
    <location>
        <begin position="31"/>
        <end position="51"/>
    </location>
</feature>